<comment type="caution">
    <text evidence="2">The sequence shown here is derived from an EMBL/GenBank/DDBJ whole genome shotgun (WGS) entry which is preliminary data.</text>
</comment>
<evidence type="ECO:0000313" key="3">
    <source>
        <dbReference type="Proteomes" id="UP000285405"/>
    </source>
</evidence>
<feature type="region of interest" description="Disordered" evidence="1">
    <location>
        <begin position="8"/>
        <end position="56"/>
    </location>
</feature>
<dbReference type="EMBL" id="MCBR01019488">
    <property type="protein sequence ID" value="RKF56699.1"/>
    <property type="molecule type" value="Genomic_DNA"/>
</dbReference>
<dbReference type="Proteomes" id="UP000285405">
    <property type="component" value="Unassembled WGS sequence"/>
</dbReference>
<name>A0A420HH66_9PEZI</name>
<reference evidence="2 3" key="1">
    <citation type="journal article" date="2018" name="BMC Genomics">
        <title>Comparative genome analyses reveal sequence features reflecting distinct modes of host-adaptation between dicot and monocot powdery mildew.</title>
        <authorList>
            <person name="Wu Y."/>
            <person name="Ma X."/>
            <person name="Pan Z."/>
            <person name="Kale S.D."/>
            <person name="Song Y."/>
            <person name="King H."/>
            <person name="Zhang Q."/>
            <person name="Presley C."/>
            <person name="Deng X."/>
            <person name="Wei C.I."/>
            <person name="Xiao S."/>
        </authorList>
    </citation>
    <scope>NUCLEOTIDE SEQUENCE [LARGE SCALE GENOMIC DNA]</scope>
    <source>
        <strain evidence="2">UCSC1</strain>
    </source>
</reference>
<organism evidence="2 3">
    <name type="scientific">Golovinomyces cichoracearum</name>
    <dbReference type="NCBI Taxonomy" id="62708"/>
    <lineage>
        <taxon>Eukaryota</taxon>
        <taxon>Fungi</taxon>
        <taxon>Dikarya</taxon>
        <taxon>Ascomycota</taxon>
        <taxon>Pezizomycotina</taxon>
        <taxon>Leotiomycetes</taxon>
        <taxon>Erysiphales</taxon>
        <taxon>Erysiphaceae</taxon>
        <taxon>Golovinomyces</taxon>
    </lineage>
</organism>
<sequence length="104" mass="11756">ILVISYTRARSSSSSKSHHTLTQPDADLTSSALHPTSDIYPSKNYPLEKEKSSAHDTCDFYESTKQKHVSRRVQFLSNPNPILPPPRNDLADDSMKSEKKTRLK</sequence>
<feature type="non-terminal residue" evidence="2">
    <location>
        <position position="1"/>
    </location>
</feature>
<accession>A0A420HH66</accession>
<gene>
    <name evidence="2" type="ORF">GcC1_194030</name>
</gene>
<evidence type="ECO:0000256" key="1">
    <source>
        <dbReference type="SAM" id="MobiDB-lite"/>
    </source>
</evidence>
<dbReference type="AlphaFoldDB" id="A0A420HH66"/>
<proteinExistence type="predicted"/>
<feature type="compositionally biased region" description="Basic and acidic residues" evidence="1">
    <location>
        <begin position="46"/>
        <end position="56"/>
    </location>
</feature>
<feature type="compositionally biased region" description="Basic and acidic residues" evidence="1">
    <location>
        <begin position="89"/>
        <end position="104"/>
    </location>
</feature>
<feature type="region of interest" description="Disordered" evidence="1">
    <location>
        <begin position="75"/>
        <end position="104"/>
    </location>
</feature>
<feature type="compositionally biased region" description="Polar residues" evidence="1">
    <location>
        <begin position="20"/>
        <end position="34"/>
    </location>
</feature>
<protein>
    <submittedName>
        <fullName evidence="2">Uncharacterized protein</fullName>
    </submittedName>
</protein>
<evidence type="ECO:0000313" key="2">
    <source>
        <dbReference type="EMBL" id="RKF56699.1"/>
    </source>
</evidence>